<feature type="compositionally biased region" description="Gly residues" evidence="1">
    <location>
        <begin position="455"/>
        <end position="466"/>
    </location>
</feature>
<dbReference type="SUPFAM" id="SSF52540">
    <property type="entry name" value="P-loop containing nucleoside triphosphate hydrolases"/>
    <property type="match status" value="1"/>
</dbReference>
<protein>
    <recommendedName>
        <fullName evidence="2">G domain-containing protein</fullName>
    </recommendedName>
</protein>
<dbReference type="Proteomes" id="UP000256690">
    <property type="component" value="Unassembled WGS sequence"/>
</dbReference>
<feature type="region of interest" description="Disordered" evidence="1">
    <location>
        <begin position="443"/>
        <end position="466"/>
    </location>
</feature>
<dbReference type="EMBL" id="PVWQ01000006">
    <property type="protein sequence ID" value="RDW78950.1"/>
    <property type="molecule type" value="Genomic_DNA"/>
</dbReference>
<evidence type="ECO:0000256" key="1">
    <source>
        <dbReference type="SAM" id="MobiDB-lite"/>
    </source>
</evidence>
<reference evidence="3 4" key="1">
    <citation type="journal article" date="2018" name="IMA Fungus">
        <title>IMA Genome-F 9: Draft genome sequence of Annulohypoxylon stygium, Aspergillus mulundensis, Berkeleyomyces basicola (syn. Thielaviopsis basicola), Ceratocystis smalleyi, two Cercospora beticola strains, Coleophoma cylindrospora, Fusarium fracticaudum, Phialophora cf. hyalina, and Morchella septimelata.</title>
        <authorList>
            <person name="Wingfield B.D."/>
            <person name="Bills G.F."/>
            <person name="Dong Y."/>
            <person name="Huang W."/>
            <person name="Nel W.J."/>
            <person name="Swalarsk-Parry B.S."/>
            <person name="Vaghefi N."/>
            <person name="Wilken P.M."/>
            <person name="An Z."/>
            <person name="de Beer Z.W."/>
            <person name="De Vos L."/>
            <person name="Chen L."/>
            <person name="Duong T.A."/>
            <person name="Gao Y."/>
            <person name="Hammerbacher A."/>
            <person name="Kikkert J.R."/>
            <person name="Li Y."/>
            <person name="Li H."/>
            <person name="Li K."/>
            <person name="Li Q."/>
            <person name="Liu X."/>
            <person name="Ma X."/>
            <person name="Naidoo K."/>
            <person name="Pethybridge S.J."/>
            <person name="Sun J."/>
            <person name="Steenkamp E.T."/>
            <person name="van der Nest M.A."/>
            <person name="van Wyk S."/>
            <person name="Wingfield M.J."/>
            <person name="Xiong C."/>
            <person name="Yue Q."/>
            <person name="Zhang X."/>
        </authorList>
    </citation>
    <scope>NUCLEOTIDE SEQUENCE [LARGE SCALE GENOMIC DNA]</scope>
    <source>
        <strain evidence="3 4">DSM 5745</strain>
    </source>
</reference>
<dbReference type="RefSeq" id="XP_026603650.1">
    <property type="nucleotide sequence ID" value="XM_026747818.1"/>
</dbReference>
<dbReference type="InterPro" id="IPR027417">
    <property type="entry name" value="P-loop_NTPase"/>
</dbReference>
<keyword evidence="4" id="KW-1185">Reference proteome</keyword>
<dbReference type="Gene3D" id="3.40.50.300">
    <property type="entry name" value="P-loop containing nucleotide triphosphate hydrolases"/>
    <property type="match status" value="1"/>
</dbReference>
<feature type="domain" description="G" evidence="2">
    <location>
        <begin position="43"/>
        <end position="103"/>
    </location>
</feature>
<name>A0A3D8RYL6_9EURO</name>
<dbReference type="OrthoDB" id="3785626at2759"/>
<proteinExistence type="predicted"/>
<evidence type="ECO:0000313" key="3">
    <source>
        <dbReference type="EMBL" id="RDW78950.1"/>
    </source>
</evidence>
<dbReference type="CDD" id="cd00882">
    <property type="entry name" value="Ras_like_GTPase"/>
    <property type="match status" value="1"/>
</dbReference>
<gene>
    <name evidence="3" type="ORF">DSM5745_05802</name>
</gene>
<dbReference type="GeneID" id="38116172"/>
<feature type="region of interest" description="Disordered" evidence="1">
    <location>
        <begin position="1"/>
        <end position="20"/>
    </location>
</feature>
<evidence type="ECO:0000313" key="4">
    <source>
        <dbReference type="Proteomes" id="UP000256690"/>
    </source>
</evidence>
<dbReference type="InterPro" id="IPR006073">
    <property type="entry name" value="GTP-bd"/>
</dbReference>
<accession>A0A3D8RYL6</accession>
<dbReference type="GO" id="GO:0005525">
    <property type="term" value="F:GTP binding"/>
    <property type="evidence" value="ECO:0007669"/>
    <property type="project" value="InterPro"/>
</dbReference>
<dbReference type="Pfam" id="PF01926">
    <property type="entry name" value="MMR_HSR1"/>
    <property type="match status" value="1"/>
</dbReference>
<evidence type="ECO:0000259" key="2">
    <source>
        <dbReference type="Pfam" id="PF01926"/>
    </source>
</evidence>
<sequence length="466" mass="51546">MAPTPASSIPLPKPKSETREAFQKRVTRALLRYALRKSDTKVIILLGHLRSGKSSLFEDLTGQEGHSANGIDPVTKEYHLGHAYINGEFYLFVDTPGLNETGGNNADILREIGRFLDATKDSVTYAAGPRVGFLEHFCGLEYSPFITFVITLWDECTTTRSMNRHDENATEIKDKKWAPFIERGAAVYYHGRVYEDGEPTHEYLHIKKKKAERRANARDMIGRLYPKDKEYTIPPLIVQELRRHVPLPATSAGKHLQMKYNEVVITNALTYGAGRLDSKGQLALTNPGAIKNAGSGGFDWISSAVSAIIDVVTFPFRLVEGLLTMLWDLIRALGMFIAIIRVTPLRLTDDGVEVLVTLLGDLPVVVGYGRQRGFYWRARDLTESDLTEGGDNEFLNEVLNELRGDGGDVDPDAEFSTEMSEIATPTEDDAESQYRAFGEAFEKARSTTETSAGDQGQGGGGGCTLM</sequence>
<comment type="caution">
    <text evidence="3">The sequence shown here is derived from an EMBL/GenBank/DDBJ whole genome shotgun (WGS) entry which is preliminary data.</text>
</comment>
<dbReference type="AlphaFoldDB" id="A0A3D8RYL6"/>
<organism evidence="3 4">
    <name type="scientific">Aspergillus mulundensis</name>
    <dbReference type="NCBI Taxonomy" id="1810919"/>
    <lineage>
        <taxon>Eukaryota</taxon>
        <taxon>Fungi</taxon>
        <taxon>Dikarya</taxon>
        <taxon>Ascomycota</taxon>
        <taxon>Pezizomycotina</taxon>
        <taxon>Eurotiomycetes</taxon>
        <taxon>Eurotiomycetidae</taxon>
        <taxon>Eurotiales</taxon>
        <taxon>Aspergillaceae</taxon>
        <taxon>Aspergillus</taxon>
        <taxon>Aspergillus subgen. Nidulantes</taxon>
    </lineage>
</organism>